<dbReference type="EMBL" id="SJPX01000005">
    <property type="protein sequence ID" value="TWU47774.1"/>
    <property type="molecule type" value="Genomic_DNA"/>
</dbReference>
<dbReference type="PROSITE" id="PS51257">
    <property type="entry name" value="PROKAR_LIPOPROTEIN"/>
    <property type="match status" value="1"/>
</dbReference>
<dbReference type="AlphaFoldDB" id="A0A5C6EH18"/>
<evidence type="ECO:0008006" key="3">
    <source>
        <dbReference type="Google" id="ProtNLM"/>
    </source>
</evidence>
<accession>A0A5C6EH18</accession>
<gene>
    <name evidence="1" type="ORF">Poly59_46150</name>
</gene>
<proteinExistence type="predicted"/>
<dbReference type="Proteomes" id="UP000317977">
    <property type="component" value="Unassembled WGS sequence"/>
</dbReference>
<sequence>MVNIRVISLMLLIVCLVSLVGCSSGHESTVTANGILSVRGKPLSGAVITLEPMSGTTGPNASVPVFGGKFSVPATADLHGGTYRVRVAMIPRELCKGLPAEQAALLPPADTMIDPAFDANSQLVCELKPDHSNSLKFEVEFL</sequence>
<dbReference type="OrthoDB" id="270810at2"/>
<protein>
    <recommendedName>
        <fullName evidence="3">Carboxypeptidase regulatory-like domain-containing protein</fullName>
    </recommendedName>
</protein>
<organism evidence="1 2">
    <name type="scientific">Rubripirellula reticaptiva</name>
    <dbReference type="NCBI Taxonomy" id="2528013"/>
    <lineage>
        <taxon>Bacteria</taxon>
        <taxon>Pseudomonadati</taxon>
        <taxon>Planctomycetota</taxon>
        <taxon>Planctomycetia</taxon>
        <taxon>Pirellulales</taxon>
        <taxon>Pirellulaceae</taxon>
        <taxon>Rubripirellula</taxon>
    </lineage>
</organism>
<reference evidence="1 2" key="1">
    <citation type="submission" date="2019-02" db="EMBL/GenBank/DDBJ databases">
        <title>Deep-cultivation of Planctomycetes and their phenomic and genomic characterization uncovers novel biology.</title>
        <authorList>
            <person name="Wiegand S."/>
            <person name="Jogler M."/>
            <person name="Boedeker C."/>
            <person name="Pinto D."/>
            <person name="Vollmers J."/>
            <person name="Rivas-Marin E."/>
            <person name="Kohn T."/>
            <person name="Peeters S.H."/>
            <person name="Heuer A."/>
            <person name="Rast P."/>
            <person name="Oberbeckmann S."/>
            <person name="Bunk B."/>
            <person name="Jeske O."/>
            <person name="Meyerdierks A."/>
            <person name="Storesund J.E."/>
            <person name="Kallscheuer N."/>
            <person name="Luecker S."/>
            <person name="Lage O.M."/>
            <person name="Pohl T."/>
            <person name="Merkel B.J."/>
            <person name="Hornburger P."/>
            <person name="Mueller R.-W."/>
            <person name="Bruemmer F."/>
            <person name="Labrenz M."/>
            <person name="Spormann A.M."/>
            <person name="Op Den Camp H."/>
            <person name="Overmann J."/>
            <person name="Amann R."/>
            <person name="Jetten M.S.M."/>
            <person name="Mascher T."/>
            <person name="Medema M.H."/>
            <person name="Devos D.P."/>
            <person name="Kaster A.-K."/>
            <person name="Ovreas L."/>
            <person name="Rohde M."/>
            <person name="Galperin M.Y."/>
            <person name="Jogler C."/>
        </authorList>
    </citation>
    <scope>NUCLEOTIDE SEQUENCE [LARGE SCALE GENOMIC DNA]</scope>
    <source>
        <strain evidence="1 2">Poly59</strain>
    </source>
</reference>
<name>A0A5C6EH18_9BACT</name>
<comment type="caution">
    <text evidence="1">The sequence shown here is derived from an EMBL/GenBank/DDBJ whole genome shotgun (WGS) entry which is preliminary data.</text>
</comment>
<evidence type="ECO:0000313" key="1">
    <source>
        <dbReference type="EMBL" id="TWU47774.1"/>
    </source>
</evidence>
<keyword evidence="2" id="KW-1185">Reference proteome</keyword>
<evidence type="ECO:0000313" key="2">
    <source>
        <dbReference type="Proteomes" id="UP000317977"/>
    </source>
</evidence>
<dbReference type="RefSeq" id="WP_146536240.1">
    <property type="nucleotide sequence ID" value="NZ_SJPX01000005.1"/>
</dbReference>